<evidence type="ECO:0000256" key="6">
    <source>
        <dbReference type="PROSITE-ProRule" id="PRU00104"/>
    </source>
</evidence>
<dbReference type="PANTHER" id="PTHR11254">
    <property type="entry name" value="HECT DOMAIN UBIQUITIN-PROTEIN LIGASE"/>
    <property type="match status" value="1"/>
</dbReference>
<dbReference type="GO" id="GO:0005737">
    <property type="term" value="C:cytoplasm"/>
    <property type="evidence" value="ECO:0007669"/>
    <property type="project" value="TreeGrafter"/>
</dbReference>
<keyword evidence="8" id="KW-1133">Transmembrane helix</keyword>
<dbReference type="InterPro" id="IPR000569">
    <property type="entry name" value="HECT_dom"/>
</dbReference>
<evidence type="ECO:0000256" key="7">
    <source>
        <dbReference type="SAM" id="MobiDB-lite"/>
    </source>
</evidence>
<protein>
    <recommendedName>
        <fullName evidence="3">HECT-type E3 ubiquitin transferase</fullName>
        <ecNumber evidence="3">2.3.2.26</ecNumber>
    </recommendedName>
</protein>
<sequence length="1272" mass="139516">MQPWARGRWARHQPQWPTLGLLAGMLVATLQAAAANQTGDTSSMTSSSISGGVNGGVEYLLLTAYGIVIIALLGCGLWNLLQQHRPTTTNVSILPGQHHVMDLWTEHGLMWTCSVCGHDNMCPERTPPPLPYSRGGQQQHDPSTLCLMCGSPSRPDSASVQTAPSPTSTTPQMLSASHRKDWTRRITSLSPSKSSGPPVEVWEATPQAALVGTMEESHLPIVGYIAVCVPSPTHTSGRMVPQTTTEFNAMSLVNATASLNRPGGTAAAASLRYAQLPFPRKYHLWLTQVAQVKEHYHHRLVYIRTTRQAATVVTATVSRLMALSPDELHYPLNIRFAGEPGVDAGGLEREWYNVVTTALFDPHNGYFVEVEHASKSMLIHPNASPKWFRGIGRFLGRALFDGHPIPARMNGIVYKQLLGVPYNVEDIQFVDVSIYRSLKWLQSQQLPTTYQTSTPATTVDALELDFSVLETDLDERGDPIGTSYVVDLKPHGRHIRVTNANVAEYVELYVHRLCLTRVSPCMAALRHGLQDVLPPSMLLLDMMDHKELELLLCGAQDVDVADWKKYCYVIASKAAVNPIEIVKWFWDIVASMPRERQVKLLQYVTGSVCVPLHGFQALTNRDGSICHFTLRIVSLEEATYPVAHTCSNRLDLPRYEDKTTLWHALDMMPRNAASTNATQLLHDEPGLSDDDDNNATPIKCGLAGVPSRPIPVDVDSSPGVGLKDDNITPKMEEVEFEVSFVEGKIGLSLEVIHPNVVRVKDTSGPARACNVIEIGDVLVRVQGVDIAAHRFTHVMHTLKSAPRPLTVRFRRPVRTVELPPHFQLDRDLDQPFEYRYRGGPQDADSVRACHEESDDDSTVDTVQDDSASSNVPWSSTSSKCHTHLLLPRSSIDDSKPDHKLSSPSKQHDGEPGGQVPAPSILAAQWKAITDWSFGLTKPPPPLPLPTSWTPPLDDFETAMMSLRIEPPAASLLPTSNAPSSSNEDGARLLLRWQPCVGAETYHLQQSRDWPVKVWKHCNVTTAAAVVNKTLSDGSEDDVANTRTLREGIVQGLDFNKSYVFRIRCGLHSGAWGDFSDASDPVTTPLPTITVHYPGAATLGRTTAAAAPTDVTLGYHADFEGDANAMSLVVTWTSVLDVTTFQVQWMRHGQRLVWRNSPELSAWEVGTTRGPQADNRADLAASCPATSSMQYTLQGLASGTEYVVRVKAARNGPDGRTWGDFSEWSAPLATIASEDDLQDAKDALARKEAALAVVAHLKDMANSVKGLYQASVK</sequence>
<dbReference type="GO" id="GO:0061630">
    <property type="term" value="F:ubiquitin protein ligase activity"/>
    <property type="evidence" value="ECO:0007669"/>
    <property type="project" value="UniProtKB-EC"/>
</dbReference>
<dbReference type="InterPro" id="IPR003961">
    <property type="entry name" value="FN3_dom"/>
</dbReference>
<dbReference type="SUPFAM" id="SSF56204">
    <property type="entry name" value="Hect, E3 ligase catalytic domain"/>
    <property type="match status" value="1"/>
</dbReference>
<evidence type="ECO:0000259" key="10">
    <source>
        <dbReference type="PROSITE" id="PS50106"/>
    </source>
</evidence>
<feature type="signal peptide" evidence="9">
    <location>
        <begin position="1"/>
        <end position="35"/>
    </location>
</feature>
<dbReference type="Pfam" id="PF00632">
    <property type="entry name" value="HECT"/>
    <property type="match status" value="1"/>
</dbReference>
<dbReference type="InterPro" id="IPR013783">
    <property type="entry name" value="Ig-like_fold"/>
</dbReference>
<dbReference type="Gene3D" id="3.90.1750.10">
    <property type="entry name" value="Hect, E3 ligase catalytic domains"/>
    <property type="match status" value="1"/>
</dbReference>
<evidence type="ECO:0000256" key="3">
    <source>
        <dbReference type="ARBA" id="ARBA00012485"/>
    </source>
</evidence>
<dbReference type="VEuPathDB" id="FungiDB:H257_04558"/>
<feature type="transmembrane region" description="Helical" evidence="8">
    <location>
        <begin position="59"/>
        <end position="81"/>
    </location>
</feature>
<dbReference type="InterPro" id="IPR001478">
    <property type="entry name" value="PDZ"/>
</dbReference>
<dbReference type="PANTHER" id="PTHR11254:SF440">
    <property type="entry name" value="E3 UBIQUITIN-PROTEIN LIGASE NEDD-4"/>
    <property type="match status" value="1"/>
</dbReference>
<dbReference type="EMBL" id="KI913121">
    <property type="protein sequence ID" value="ETV82761.1"/>
    <property type="molecule type" value="Genomic_DNA"/>
</dbReference>
<dbReference type="Gene3D" id="3.30.2410.10">
    <property type="entry name" value="Hect, E3 ligase catalytic domain"/>
    <property type="match status" value="1"/>
</dbReference>
<dbReference type="Gene3D" id="2.60.40.10">
    <property type="entry name" value="Immunoglobulins"/>
    <property type="match status" value="1"/>
</dbReference>
<dbReference type="SMART" id="SM00060">
    <property type="entry name" value="FN3"/>
    <property type="match status" value="2"/>
</dbReference>
<comment type="pathway">
    <text evidence="2">Protein modification; protein ubiquitination.</text>
</comment>
<keyword evidence="5 6" id="KW-0833">Ubl conjugation pathway</keyword>
<feature type="active site" description="Glycyl thioester intermediate" evidence="6">
    <location>
        <position position="646"/>
    </location>
</feature>
<dbReference type="InterPro" id="IPR036034">
    <property type="entry name" value="PDZ_sf"/>
</dbReference>
<evidence type="ECO:0000256" key="5">
    <source>
        <dbReference type="ARBA" id="ARBA00022786"/>
    </source>
</evidence>
<dbReference type="InterPro" id="IPR035983">
    <property type="entry name" value="Hect_E3_ubiquitin_ligase"/>
</dbReference>
<feature type="compositionally biased region" description="Low complexity" evidence="7">
    <location>
        <begin position="157"/>
        <end position="172"/>
    </location>
</feature>
<gene>
    <name evidence="12" type="ORF">H257_04558</name>
</gene>
<dbReference type="PROSITE" id="PS50106">
    <property type="entry name" value="PDZ"/>
    <property type="match status" value="1"/>
</dbReference>
<keyword evidence="4" id="KW-0808">Transferase</keyword>
<evidence type="ECO:0000256" key="1">
    <source>
        <dbReference type="ARBA" id="ARBA00000885"/>
    </source>
</evidence>
<organism evidence="12">
    <name type="scientific">Aphanomyces astaci</name>
    <name type="common">Crayfish plague agent</name>
    <dbReference type="NCBI Taxonomy" id="112090"/>
    <lineage>
        <taxon>Eukaryota</taxon>
        <taxon>Sar</taxon>
        <taxon>Stramenopiles</taxon>
        <taxon>Oomycota</taxon>
        <taxon>Saprolegniomycetes</taxon>
        <taxon>Saprolegniales</taxon>
        <taxon>Verrucalvaceae</taxon>
        <taxon>Aphanomyces</taxon>
    </lineage>
</organism>
<reference evidence="12" key="1">
    <citation type="submission" date="2013-12" db="EMBL/GenBank/DDBJ databases">
        <title>The Genome Sequence of Aphanomyces astaci APO3.</title>
        <authorList>
            <consortium name="The Broad Institute Genomics Platform"/>
            <person name="Russ C."/>
            <person name="Tyler B."/>
            <person name="van West P."/>
            <person name="Dieguez-Uribeondo J."/>
            <person name="Young S.K."/>
            <person name="Zeng Q."/>
            <person name="Gargeya S."/>
            <person name="Fitzgerald M."/>
            <person name="Abouelleil A."/>
            <person name="Alvarado L."/>
            <person name="Chapman S.B."/>
            <person name="Gainer-Dewar J."/>
            <person name="Goldberg J."/>
            <person name="Griggs A."/>
            <person name="Gujja S."/>
            <person name="Hansen M."/>
            <person name="Howarth C."/>
            <person name="Imamovic A."/>
            <person name="Ireland A."/>
            <person name="Larimer J."/>
            <person name="McCowan C."/>
            <person name="Murphy C."/>
            <person name="Pearson M."/>
            <person name="Poon T.W."/>
            <person name="Priest M."/>
            <person name="Roberts A."/>
            <person name="Saif S."/>
            <person name="Shea T."/>
            <person name="Sykes S."/>
            <person name="Wortman J."/>
            <person name="Nusbaum C."/>
            <person name="Birren B."/>
        </authorList>
    </citation>
    <scope>NUCLEOTIDE SEQUENCE [LARGE SCALE GENOMIC DNA]</scope>
    <source>
        <strain evidence="12">APO3</strain>
    </source>
</reference>
<dbReference type="GO" id="GO:0006511">
    <property type="term" value="P:ubiquitin-dependent protein catabolic process"/>
    <property type="evidence" value="ECO:0007669"/>
    <property type="project" value="TreeGrafter"/>
</dbReference>
<evidence type="ECO:0000256" key="9">
    <source>
        <dbReference type="SAM" id="SignalP"/>
    </source>
</evidence>
<feature type="chain" id="PRO_5004841287" description="HECT-type E3 ubiquitin transferase" evidence="9">
    <location>
        <begin position="36"/>
        <end position="1272"/>
    </location>
</feature>
<dbReference type="AlphaFoldDB" id="W4GTW5"/>
<keyword evidence="8" id="KW-0812">Transmembrane</keyword>
<feature type="region of interest" description="Disordered" evidence="7">
    <location>
        <begin position="151"/>
        <end position="180"/>
    </location>
</feature>
<comment type="catalytic activity">
    <reaction evidence="1">
        <text>S-ubiquitinyl-[E2 ubiquitin-conjugating enzyme]-L-cysteine + [acceptor protein]-L-lysine = [E2 ubiquitin-conjugating enzyme]-L-cysteine + N(6)-ubiquitinyl-[acceptor protein]-L-lysine.</text>
        <dbReference type="EC" id="2.3.2.26"/>
    </reaction>
</comment>
<evidence type="ECO:0000256" key="4">
    <source>
        <dbReference type="ARBA" id="ARBA00022679"/>
    </source>
</evidence>
<dbReference type="EC" id="2.3.2.26" evidence="3"/>
<dbReference type="OrthoDB" id="423283at2759"/>
<keyword evidence="9" id="KW-0732">Signal</keyword>
<dbReference type="Gene3D" id="2.30.42.10">
    <property type="match status" value="1"/>
</dbReference>
<dbReference type="SUPFAM" id="SSF49265">
    <property type="entry name" value="Fibronectin type III"/>
    <property type="match status" value="1"/>
</dbReference>
<dbReference type="GeneID" id="20806554"/>
<proteinExistence type="predicted"/>
<feature type="compositionally biased region" description="Low complexity" evidence="7">
    <location>
        <begin position="859"/>
        <end position="869"/>
    </location>
</feature>
<dbReference type="GO" id="GO:0016567">
    <property type="term" value="P:protein ubiquitination"/>
    <property type="evidence" value="ECO:0007669"/>
    <property type="project" value="TreeGrafter"/>
</dbReference>
<dbReference type="InterPro" id="IPR050409">
    <property type="entry name" value="E3_ubiq-protein_ligase"/>
</dbReference>
<name>W4GTW5_APHAT</name>
<dbReference type="Gene3D" id="3.30.2160.10">
    <property type="entry name" value="Hect, E3 ligase catalytic domain"/>
    <property type="match status" value="1"/>
</dbReference>
<feature type="compositionally biased region" description="Polar residues" evidence="7">
    <location>
        <begin position="870"/>
        <end position="879"/>
    </location>
</feature>
<dbReference type="SMART" id="SM00119">
    <property type="entry name" value="HECTc"/>
    <property type="match status" value="1"/>
</dbReference>
<dbReference type="InterPro" id="IPR036116">
    <property type="entry name" value="FN3_sf"/>
</dbReference>
<dbReference type="RefSeq" id="XP_009827432.1">
    <property type="nucleotide sequence ID" value="XM_009829130.1"/>
</dbReference>
<evidence type="ECO:0000313" key="12">
    <source>
        <dbReference type="EMBL" id="ETV82761.1"/>
    </source>
</evidence>
<evidence type="ECO:0000256" key="2">
    <source>
        <dbReference type="ARBA" id="ARBA00004906"/>
    </source>
</evidence>
<evidence type="ECO:0000256" key="8">
    <source>
        <dbReference type="SAM" id="Phobius"/>
    </source>
</evidence>
<feature type="compositionally biased region" description="Basic and acidic residues" evidence="7">
    <location>
        <begin position="890"/>
        <end position="910"/>
    </location>
</feature>
<dbReference type="PROSITE" id="PS50237">
    <property type="entry name" value="HECT"/>
    <property type="match status" value="1"/>
</dbReference>
<dbReference type="STRING" id="112090.W4GTW5"/>
<dbReference type="CDD" id="cd00063">
    <property type="entry name" value="FN3"/>
    <property type="match status" value="1"/>
</dbReference>
<feature type="region of interest" description="Disordered" evidence="7">
    <location>
        <begin position="835"/>
        <end position="917"/>
    </location>
</feature>
<feature type="domain" description="PDZ" evidence="10">
    <location>
        <begin position="733"/>
        <end position="813"/>
    </location>
</feature>
<dbReference type="SUPFAM" id="SSF50156">
    <property type="entry name" value="PDZ domain-like"/>
    <property type="match status" value="1"/>
</dbReference>
<evidence type="ECO:0000259" key="11">
    <source>
        <dbReference type="PROSITE" id="PS50237"/>
    </source>
</evidence>
<keyword evidence="8" id="KW-0472">Membrane</keyword>
<feature type="domain" description="HECT" evidence="11">
    <location>
        <begin position="324"/>
        <end position="678"/>
    </location>
</feature>
<accession>W4GTW5</accession>